<comment type="caution">
    <text evidence="2">The sequence shown here is derived from an EMBL/GenBank/DDBJ whole genome shotgun (WGS) entry which is preliminary data.</text>
</comment>
<proteinExistence type="predicted"/>
<evidence type="ECO:0000313" key="2">
    <source>
        <dbReference type="EMBL" id="GJE60871.1"/>
    </source>
</evidence>
<protein>
    <recommendedName>
        <fullName evidence="4">Yip1 domain-containing protein</fullName>
    </recommendedName>
</protein>
<feature type="transmembrane region" description="Helical" evidence="1">
    <location>
        <begin position="21"/>
        <end position="46"/>
    </location>
</feature>
<keyword evidence="1" id="KW-0472">Membrane</keyword>
<gene>
    <name evidence="2" type="ORF">MPOCJGCO_2990</name>
</gene>
<dbReference type="EMBL" id="BPRB01000169">
    <property type="protein sequence ID" value="GJE60871.1"/>
    <property type="molecule type" value="Genomic_DNA"/>
</dbReference>
<accession>A0ABQ4U0A2</accession>
<name>A0ABQ4U0A2_9HYPH</name>
<keyword evidence="1" id="KW-1133">Transmembrane helix</keyword>
<evidence type="ECO:0000256" key="1">
    <source>
        <dbReference type="SAM" id="Phobius"/>
    </source>
</evidence>
<sequence length="130" mass="14535">MWGYRMTIDEAADDFSRLHRIFTFHLGVAVGLAWMTALYASLYAPWVRNIRALIDPAGGLDRVESTFSFLFVFPAVLTLAWVSLFFGREILRRSQTLSSIALEFTAAAAITFGVFYLSIDRAVAALYVGL</sequence>
<feature type="transmembrane region" description="Helical" evidence="1">
    <location>
        <begin position="99"/>
        <end position="119"/>
    </location>
</feature>
<evidence type="ECO:0000313" key="3">
    <source>
        <dbReference type="Proteomes" id="UP001055057"/>
    </source>
</evidence>
<keyword evidence="1" id="KW-0812">Transmembrane</keyword>
<keyword evidence="3" id="KW-1185">Reference proteome</keyword>
<dbReference type="Proteomes" id="UP001055057">
    <property type="component" value="Unassembled WGS sequence"/>
</dbReference>
<reference evidence="2" key="2">
    <citation type="submission" date="2021-08" db="EMBL/GenBank/DDBJ databases">
        <authorList>
            <person name="Tani A."/>
            <person name="Ola A."/>
            <person name="Ogura Y."/>
            <person name="Katsura K."/>
            <person name="Hayashi T."/>
        </authorList>
    </citation>
    <scope>NUCLEOTIDE SEQUENCE</scope>
    <source>
        <strain evidence="2">DSM 23632</strain>
    </source>
</reference>
<reference evidence="2" key="1">
    <citation type="journal article" date="2021" name="Front. Microbiol.">
        <title>Comprehensive Comparative Genomics and Phenotyping of Methylobacterium Species.</title>
        <authorList>
            <person name="Alessa O."/>
            <person name="Ogura Y."/>
            <person name="Fujitani Y."/>
            <person name="Takami H."/>
            <person name="Hayashi T."/>
            <person name="Sahin N."/>
            <person name="Tani A."/>
        </authorList>
    </citation>
    <scope>NUCLEOTIDE SEQUENCE</scope>
    <source>
        <strain evidence="2">DSM 23632</strain>
    </source>
</reference>
<feature type="transmembrane region" description="Helical" evidence="1">
    <location>
        <begin position="66"/>
        <end position="87"/>
    </location>
</feature>
<organism evidence="2 3">
    <name type="scientific">Methylobacterium trifolii</name>
    <dbReference type="NCBI Taxonomy" id="1003092"/>
    <lineage>
        <taxon>Bacteria</taxon>
        <taxon>Pseudomonadati</taxon>
        <taxon>Pseudomonadota</taxon>
        <taxon>Alphaproteobacteria</taxon>
        <taxon>Hyphomicrobiales</taxon>
        <taxon>Methylobacteriaceae</taxon>
        <taxon>Methylobacterium</taxon>
    </lineage>
</organism>
<evidence type="ECO:0008006" key="4">
    <source>
        <dbReference type="Google" id="ProtNLM"/>
    </source>
</evidence>